<evidence type="ECO:0000256" key="1">
    <source>
        <dbReference type="SAM" id="Phobius"/>
    </source>
</evidence>
<dbReference type="HOGENOM" id="CLU_016616_0_0_1"/>
<dbReference type="AlphaFoldDB" id="A0A022WFH5"/>
<protein>
    <submittedName>
        <fullName evidence="2">Uncharacterized protein</fullName>
    </submittedName>
</protein>
<dbReference type="EMBL" id="KK207707">
    <property type="protein sequence ID" value="EZF56853.1"/>
    <property type="molecule type" value="Genomic_DNA"/>
</dbReference>
<keyword evidence="1" id="KW-0812">Transmembrane</keyword>
<reference evidence="2" key="1">
    <citation type="submission" date="2014-02" db="EMBL/GenBank/DDBJ databases">
        <title>The Genome Sequence of Trichophyton rubrum (morphotype fischeri) CBS 288.86.</title>
        <authorList>
            <consortium name="The Broad Institute Genomics Platform"/>
            <person name="Cuomo C.A."/>
            <person name="White T.C."/>
            <person name="Graser Y."/>
            <person name="Martinez-Rossi N."/>
            <person name="Heitman J."/>
            <person name="Young S.K."/>
            <person name="Zeng Q."/>
            <person name="Gargeya S."/>
            <person name="Abouelleil A."/>
            <person name="Alvarado L."/>
            <person name="Chapman S.B."/>
            <person name="Gainer-Dewar J."/>
            <person name="Goldberg J."/>
            <person name="Griggs A."/>
            <person name="Gujja S."/>
            <person name="Hansen M."/>
            <person name="Howarth C."/>
            <person name="Imamovic A."/>
            <person name="Larimer J."/>
            <person name="Martinez D."/>
            <person name="Murphy C."/>
            <person name="Pearson M.D."/>
            <person name="Persinoti G."/>
            <person name="Poon T."/>
            <person name="Priest M."/>
            <person name="Roberts A.D."/>
            <person name="Saif S."/>
            <person name="Shea T.D."/>
            <person name="Sykes S.N."/>
            <person name="Wortman J."/>
            <person name="Nusbaum C."/>
            <person name="Birren B."/>
        </authorList>
    </citation>
    <scope>NUCLEOTIDE SEQUENCE [LARGE SCALE GENOMIC DNA]</scope>
    <source>
        <strain evidence="2">CBS 288.86</strain>
    </source>
</reference>
<feature type="transmembrane region" description="Helical" evidence="1">
    <location>
        <begin position="42"/>
        <end position="64"/>
    </location>
</feature>
<gene>
    <name evidence="2" type="ORF">H103_00813</name>
</gene>
<name>A0A022WFH5_TRIRU</name>
<keyword evidence="1" id="KW-1133">Transmembrane helix</keyword>
<evidence type="ECO:0000313" key="2">
    <source>
        <dbReference type="EMBL" id="EZF56853.1"/>
    </source>
</evidence>
<accession>A0A022WFH5</accession>
<feature type="transmembrane region" description="Helical" evidence="1">
    <location>
        <begin position="185"/>
        <end position="207"/>
    </location>
</feature>
<feature type="transmembrane region" description="Helical" evidence="1">
    <location>
        <begin position="316"/>
        <end position="334"/>
    </location>
</feature>
<sequence length="747" mass="83538">MVGSWWDEFSNNLATDLAPLIALFGEAPTKQYLSECLTKTDIFIFSMAPLGIITTIVSAIRVCGTPSLRAFIGRAQEGAGNAEAELCSSTSREDCELYNNGGIARVFGRPKLLEIVHDQNATIEDLFQKTSDSQATVGIYLFKDYIKKVGDEEKKVMEDGSDNDQDFAIHPNLSLNVGIKQGSKYWFTAAAIFGGLLQLSVLVWATIARYKFNDVKRDLQDNYAIPLVVIGTFLLCFGTGHCAHLIESSTMERVFERRSKGNGDGGTTTSQVYWVQPGTQFVGDQAFDSFAYTHKKGEFTRYITYWKIGRNGNNGAWIWCAITSTSVGFLLQFLGLRECHSSVAVAQLGATILMSVVRSTLRASRLREEDVYLAHKPDLYRTHELDWLALNIGTELGPSPLDSEFKQIWTVVSGPYHTTKNFDDPAIRGNGGNKLLIPEDWWDPNFKIDETWKSYVKCAPYRWRAAVQSKQSAAKSLPVEGCVRSFMYRARLARLTDSWEDKLVSVRSTAQILAKAIESTMRVFLTSDTDFEKGWDSAFTLLWVVHSTLEGTDTTSGNIYLSLNREIDKDGQPSGKWHVDESELEAVLGLWLWSLRGMRNKLQISLRRIISPIPDSTIDIYTTTDFYLWRENGSFKIDERKIKLKQQTGLLFGRHNIPVRDCTNFSVLEVAADATSLEMMCAQEIYALFFSSITHTIKNLGGKTEFQKSKGLKYVNANVAKLLGSFTESGLGSAVDAFTCVIPALII</sequence>
<feature type="transmembrane region" description="Helical" evidence="1">
    <location>
        <begin position="223"/>
        <end position="246"/>
    </location>
</feature>
<keyword evidence="1" id="KW-0472">Membrane</keyword>
<proteinExistence type="predicted"/>
<organism evidence="2">
    <name type="scientific">Trichophyton rubrum CBS 288.86</name>
    <dbReference type="NCBI Taxonomy" id="1215330"/>
    <lineage>
        <taxon>Eukaryota</taxon>
        <taxon>Fungi</taxon>
        <taxon>Dikarya</taxon>
        <taxon>Ascomycota</taxon>
        <taxon>Pezizomycotina</taxon>
        <taxon>Eurotiomycetes</taxon>
        <taxon>Eurotiomycetidae</taxon>
        <taxon>Onygenales</taxon>
        <taxon>Arthrodermataceae</taxon>
        <taxon>Trichophyton</taxon>
    </lineage>
</organism>
<dbReference type="OrthoDB" id="4195095at2759"/>
<dbReference type="Proteomes" id="UP000023758">
    <property type="component" value="Unassembled WGS sequence"/>
</dbReference>